<dbReference type="NCBIfam" id="NF002677">
    <property type="entry name" value="PRK02406.1"/>
    <property type="match status" value="1"/>
</dbReference>
<dbReference type="NCBIfam" id="NF003015">
    <property type="entry name" value="PRK03858.1"/>
    <property type="match status" value="1"/>
</dbReference>
<keyword evidence="6 16" id="KW-0808">Transferase</keyword>
<evidence type="ECO:0000259" key="18">
    <source>
        <dbReference type="PROSITE" id="PS50173"/>
    </source>
</evidence>
<comment type="subcellular location">
    <subcellularLocation>
        <location evidence="1 16">Cytoplasm</location>
    </subcellularLocation>
</comment>
<dbReference type="InterPro" id="IPR001126">
    <property type="entry name" value="UmuC"/>
</dbReference>
<dbReference type="SUPFAM" id="SSF56672">
    <property type="entry name" value="DNA/RNA polymerases"/>
    <property type="match status" value="1"/>
</dbReference>
<dbReference type="FunFam" id="3.30.1490.100:FF:000004">
    <property type="entry name" value="DNA polymerase IV"/>
    <property type="match status" value="1"/>
</dbReference>
<dbReference type="CDD" id="cd03586">
    <property type="entry name" value="PolY_Pol_IV_kappa"/>
    <property type="match status" value="1"/>
</dbReference>
<name>A0A1L3GQL2_9BACT</name>
<dbReference type="Pfam" id="PF11799">
    <property type="entry name" value="IMS_C"/>
    <property type="match status" value="1"/>
</dbReference>
<dbReference type="Gene3D" id="3.30.70.270">
    <property type="match status" value="1"/>
</dbReference>
<keyword evidence="5 16" id="KW-0963">Cytoplasm</keyword>
<protein>
    <recommendedName>
        <fullName evidence="16">DNA polymerase IV</fullName>
        <shortName evidence="16">Pol IV</shortName>
        <ecNumber evidence="16">2.7.7.7</ecNumber>
    </recommendedName>
</protein>
<evidence type="ECO:0000313" key="19">
    <source>
        <dbReference type="EMBL" id="APG28217.1"/>
    </source>
</evidence>
<dbReference type="Gene3D" id="3.30.1490.100">
    <property type="entry name" value="DNA polymerase, Y-family, little finger domain"/>
    <property type="match status" value="1"/>
</dbReference>
<dbReference type="InterPro" id="IPR036775">
    <property type="entry name" value="DNA_pol_Y-fam_lit_finger_sf"/>
</dbReference>
<dbReference type="GO" id="GO:0042276">
    <property type="term" value="P:error-prone translesion synthesis"/>
    <property type="evidence" value="ECO:0007669"/>
    <property type="project" value="TreeGrafter"/>
</dbReference>
<sequence>MNRSIIHLDLDAFYASVEQQDDPQLRGLPVLVGGRSGRGVVCACSYEARRFGIHSAMPMTRALRLCPKAVVRPVRMERYRQFSQQVFAIFSRFTDRIEPLSLDEAFLDVSGCERLFGTPVQIAAQIKEAVFQETGLTISAGVAENKFLAKLASDHQKPDGLYVVPQPPDRFLLPLPLKRLWGVGPVTCQRLEKLGLRTVADLRQLSEARLEQLFDSAGRQLYRLARGEDSRPVIVANRAHSIGHEDTYDHDLQDSFQLHRSLLDLAERVATRLRRKGLAGSVVQLKVRYADFTTVTRRRTVEPPLDSALAILQVAKELLLRTDAGERPVRLLGISLSQLRDGPEVQGELFGDEQRERVSALDGAVDQLRRRYGVKGVQRASLMTGDKNESEAKTGGDGWDGS</sequence>
<dbReference type="SUPFAM" id="SSF100879">
    <property type="entry name" value="Lesion bypass DNA polymerase (Y-family), little finger domain"/>
    <property type="match status" value="1"/>
</dbReference>
<evidence type="ECO:0000256" key="12">
    <source>
        <dbReference type="ARBA" id="ARBA00022932"/>
    </source>
</evidence>
<dbReference type="InterPro" id="IPR053848">
    <property type="entry name" value="IMS_HHH_1"/>
</dbReference>
<evidence type="ECO:0000256" key="3">
    <source>
        <dbReference type="ARBA" id="ARBA00011245"/>
    </source>
</evidence>
<dbReference type="Pfam" id="PF21999">
    <property type="entry name" value="IMS_HHH_1"/>
    <property type="match status" value="1"/>
</dbReference>
<evidence type="ECO:0000256" key="15">
    <source>
        <dbReference type="ARBA" id="ARBA00049244"/>
    </source>
</evidence>
<dbReference type="RefSeq" id="WP_072284193.1">
    <property type="nucleotide sequence ID" value="NZ_CP015519.1"/>
</dbReference>
<evidence type="ECO:0000256" key="1">
    <source>
        <dbReference type="ARBA" id="ARBA00004496"/>
    </source>
</evidence>
<keyword evidence="8 16" id="KW-0235">DNA replication</keyword>
<dbReference type="EMBL" id="CP015519">
    <property type="protein sequence ID" value="APG28217.1"/>
    <property type="molecule type" value="Genomic_DNA"/>
</dbReference>
<dbReference type="Gene3D" id="1.10.150.20">
    <property type="entry name" value="5' to 3' exonuclease, C-terminal subdomain"/>
    <property type="match status" value="1"/>
</dbReference>
<dbReference type="InterPro" id="IPR017961">
    <property type="entry name" value="DNA_pol_Y-fam_little_finger"/>
</dbReference>
<comment type="catalytic activity">
    <reaction evidence="15 16">
        <text>DNA(n) + a 2'-deoxyribonucleoside 5'-triphosphate = DNA(n+1) + diphosphate</text>
        <dbReference type="Rhea" id="RHEA:22508"/>
        <dbReference type="Rhea" id="RHEA-COMP:17339"/>
        <dbReference type="Rhea" id="RHEA-COMP:17340"/>
        <dbReference type="ChEBI" id="CHEBI:33019"/>
        <dbReference type="ChEBI" id="CHEBI:61560"/>
        <dbReference type="ChEBI" id="CHEBI:173112"/>
        <dbReference type="EC" id="2.7.7.7"/>
    </reaction>
</comment>
<keyword evidence="10 16" id="KW-0227">DNA damage</keyword>
<feature type="active site" evidence="16">
    <location>
        <position position="104"/>
    </location>
</feature>
<dbReference type="NCBIfam" id="NF002751">
    <property type="entry name" value="PRK02794.1"/>
    <property type="match status" value="1"/>
</dbReference>
<keyword evidence="11 16" id="KW-0460">Magnesium</keyword>
<feature type="domain" description="UmuC" evidence="18">
    <location>
        <begin position="5"/>
        <end position="184"/>
    </location>
</feature>
<evidence type="ECO:0000313" key="20">
    <source>
        <dbReference type="Proteomes" id="UP000182517"/>
    </source>
</evidence>
<dbReference type="InterPro" id="IPR043128">
    <property type="entry name" value="Rev_trsase/Diguanyl_cyclase"/>
</dbReference>
<keyword evidence="13 16" id="KW-0238">DNA-binding</keyword>
<dbReference type="GO" id="GO:0006281">
    <property type="term" value="P:DNA repair"/>
    <property type="evidence" value="ECO:0007669"/>
    <property type="project" value="UniProtKB-UniRule"/>
</dbReference>
<dbReference type="InterPro" id="IPR022880">
    <property type="entry name" value="DNApol_IV"/>
</dbReference>
<comment type="similarity">
    <text evidence="2 16">Belongs to the DNA polymerase type-Y family.</text>
</comment>
<proteinExistence type="inferred from homology"/>
<evidence type="ECO:0000256" key="11">
    <source>
        <dbReference type="ARBA" id="ARBA00022842"/>
    </source>
</evidence>
<feature type="site" description="Substrate discrimination" evidence="16">
    <location>
        <position position="14"/>
    </location>
</feature>
<evidence type="ECO:0000256" key="6">
    <source>
        <dbReference type="ARBA" id="ARBA00022679"/>
    </source>
</evidence>
<evidence type="ECO:0000256" key="16">
    <source>
        <dbReference type="HAMAP-Rule" id="MF_01113"/>
    </source>
</evidence>
<evidence type="ECO:0000256" key="4">
    <source>
        <dbReference type="ARBA" id="ARBA00022457"/>
    </source>
</evidence>
<keyword evidence="14 16" id="KW-0234">DNA repair</keyword>
<accession>A0A1L3GQL2</accession>
<evidence type="ECO:0000256" key="8">
    <source>
        <dbReference type="ARBA" id="ARBA00022705"/>
    </source>
</evidence>
<dbReference type="GO" id="GO:0003887">
    <property type="term" value="F:DNA-directed DNA polymerase activity"/>
    <property type="evidence" value="ECO:0007669"/>
    <property type="project" value="UniProtKB-UniRule"/>
</dbReference>
<evidence type="ECO:0000256" key="14">
    <source>
        <dbReference type="ARBA" id="ARBA00023204"/>
    </source>
</evidence>
<dbReference type="AlphaFoldDB" id="A0A1L3GQL2"/>
<comment type="subunit">
    <text evidence="3 16">Monomer.</text>
</comment>
<keyword evidence="7 16" id="KW-0548">Nucleotidyltransferase</keyword>
<keyword evidence="9 16" id="KW-0479">Metal-binding</keyword>
<dbReference type="FunFam" id="3.40.1170.60:FF:000001">
    <property type="entry name" value="DNA polymerase IV"/>
    <property type="match status" value="1"/>
</dbReference>
<keyword evidence="20" id="KW-1185">Reference proteome</keyword>
<evidence type="ECO:0000256" key="13">
    <source>
        <dbReference type="ARBA" id="ARBA00023125"/>
    </source>
</evidence>
<comment type="cofactor">
    <cofactor evidence="16">
        <name>Mg(2+)</name>
        <dbReference type="ChEBI" id="CHEBI:18420"/>
    </cofactor>
    <text evidence="16">Binds 2 magnesium ions per subunit.</text>
</comment>
<comment type="function">
    <text evidence="16">Poorly processive, error-prone DNA polymerase involved in untargeted mutagenesis. Copies undamaged DNA at stalled replication forks, which arise in vivo from mismatched or misaligned primer ends. These misaligned primers can be extended by PolIV. Exhibits no 3'-5' exonuclease (proofreading) activity. May be involved in translesional synthesis, in conjunction with the beta clamp from PolIII.</text>
</comment>
<evidence type="ECO:0000256" key="10">
    <source>
        <dbReference type="ARBA" id="ARBA00022763"/>
    </source>
</evidence>
<feature type="region of interest" description="Disordered" evidence="17">
    <location>
        <begin position="383"/>
        <end position="402"/>
    </location>
</feature>
<dbReference type="GO" id="GO:0003684">
    <property type="term" value="F:damaged DNA binding"/>
    <property type="evidence" value="ECO:0007669"/>
    <property type="project" value="InterPro"/>
</dbReference>
<dbReference type="PANTHER" id="PTHR11076">
    <property type="entry name" value="DNA REPAIR POLYMERASE UMUC / TRANSFERASE FAMILY MEMBER"/>
    <property type="match status" value="1"/>
</dbReference>
<evidence type="ECO:0000256" key="5">
    <source>
        <dbReference type="ARBA" id="ARBA00022490"/>
    </source>
</evidence>
<feature type="binding site" evidence="16">
    <location>
        <position position="9"/>
    </location>
    <ligand>
        <name>Mg(2+)</name>
        <dbReference type="ChEBI" id="CHEBI:18420"/>
    </ligand>
</feature>
<dbReference type="InterPro" id="IPR050116">
    <property type="entry name" value="DNA_polymerase-Y"/>
</dbReference>
<dbReference type="PROSITE" id="PS50173">
    <property type="entry name" value="UMUC"/>
    <property type="match status" value="1"/>
</dbReference>
<evidence type="ECO:0000256" key="17">
    <source>
        <dbReference type="SAM" id="MobiDB-lite"/>
    </source>
</evidence>
<dbReference type="STRING" id="1842532.A7E78_10375"/>
<dbReference type="InterPro" id="IPR043502">
    <property type="entry name" value="DNA/RNA_pol_sf"/>
</dbReference>
<reference evidence="19 20" key="1">
    <citation type="journal article" date="2017" name="Genome Announc.">
        <title>Complete Genome Sequences of Two Acetylene-Fermenting Pelobacter acetylenicus Strains.</title>
        <authorList>
            <person name="Sutton J.M."/>
            <person name="Baesman S.M."/>
            <person name="Fierst J.L."/>
            <person name="Poret-Peterson A.T."/>
            <person name="Oremland R.S."/>
            <person name="Dunlap D.S."/>
            <person name="Akob D.M."/>
        </authorList>
    </citation>
    <scope>NUCLEOTIDE SEQUENCE [LARGE SCALE GENOMIC DNA]</scope>
    <source>
        <strain evidence="19 20">SFB93</strain>
    </source>
</reference>
<gene>
    <name evidence="16" type="primary">dinB</name>
    <name evidence="19" type="ORF">A7E78_10375</name>
</gene>
<dbReference type="Pfam" id="PF00817">
    <property type="entry name" value="IMS"/>
    <property type="match status" value="1"/>
</dbReference>
<dbReference type="OrthoDB" id="9808813at2"/>
<evidence type="ECO:0000256" key="2">
    <source>
        <dbReference type="ARBA" id="ARBA00010945"/>
    </source>
</evidence>
<keyword evidence="4 16" id="KW-0515">Mutator protein</keyword>
<dbReference type="GO" id="GO:0000287">
    <property type="term" value="F:magnesium ion binding"/>
    <property type="evidence" value="ECO:0007669"/>
    <property type="project" value="UniProtKB-UniRule"/>
</dbReference>
<evidence type="ECO:0000256" key="9">
    <source>
        <dbReference type="ARBA" id="ARBA00022723"/>
    </source>
</evidence>
<dbReference type="HAMAP" id="MF_01113">
    <property type="entry name" value="DNApol_IV"/>
    <property type="match status" value="1"/>
</dbReference>
<dbReference type="KEGG" id="pef:A7E78_10375"/>
<dbReference type="Gene3D" id="3.40.1170.60">
    <property type="match status" value="1"/>
</dbReference>
<dbReference type="GO" id="GO:0006261">
    <property type="term" value="P:DNA-templated DNA replication"/>
    <property type="evidence" value="ECO:0007669"/>
    <property type="project" value="UniProtKB-UniRule"/>
</dbReference>
<dbReference type="GO" id="GO:0005829">
    <property type="term" value="C:cytosol"/>
    <property type="evidence" value="ECO:0007669"/>
    <property type="project" value="TreeGrafter"/>
</dbReference>
<dbReference type="EC" id="2.7.7.7" evidence="16"/>
<dbReference type="Proteomes" id="UP000182517">
    <property type="component" value="Chromosome"/>
</dbReference>
<organism evidence="19 20">
    <name type="scientific">Syntrophotalea acetylenivorans</name>
    <dbReference type="NCBI Taxonomy" id="1842532"/>
    <lineage>
        <taxon>Bacteria</taxon>
        <taxon>Pseudomonadati</taxon>
        <taxon>Thermodesulfobacteriota</taxon>
        <taxon>Desulfuromonadia</taxon>
        <taxon>Desulfuromonadales</taxon>
        <taxon>Syntrophotaleaceae</taxon>
        <taxon>Syntrophotalea</taxon>
    </lineage>
</organism>
<feature type="binding site" evidence="16">
    <location>
        <position position="103"/>
    </location>
    <ligand>
        <name>Mg(2+)</name>
        <dbReference type="ChEBI" id="CHEBI:18420"/>
    </ligand>
</feature>
<evidence type="ECO:0000256" key="7">
    <source>
        <dbReference type="ARBA" id="ARBA00022695"/>
    </source>
</evidence>
<dbReference type="GO" id="GO:0009432">
    <property type="term" value="P:SOS response"/>
    <property type="evidence" value="ECO:0007669"/>
    <property type="project" value="TreeGrafter"/>
</dbReference>
<dbReference type="PANTHER" id="PTHR11076:SF33">
    <property type="entry name" value="DNA POLYMERASE KAPPA"/>
    <property type="match status" value="1"/>
</dbReference>
<keyword evidence="12 16" id="KW-0239">DNA-directed DNA polymerase</keyword>